<feature type="binding site" evidence="1">
    <location>
        <position position="201"/>
    </location>
    <ligand>
        <name>ATP</name>
        <dbReference type="ChEBI" id="CHEBI:30616"/>
    </ligand>
</feature>
<dbReference type="Proteomes" id="UP000027982">
    <property type="component" value="Chromosome"/>
</dbReference>
<accession>A0A068NVG6</accession>
<dbReference type="Pfam" id="PF02661">
    <property type="entry name" value="Fic"/>
    <property type="match status" value="1"/>
</dbReference>
<keyword evidence="1" id="KW-0067">ATP-binding</keyword>
<dbReference type="PANTHER" id="PTHR13504:SF35">
    <property type="entry name" value="PROTEIN ADENYLYLTRANSFERASE SOFIC"/>
    <property type="match status" value="1"/>
</dbReference>
<dbReference type="STRING" id="661478.OP10G_3412"/>
<dbReference type="PROSITE" id="PS51459">
    <property type="entry name" value="FIDO"/>
    <property type="match status" value="1"/>
</dbReference>
<protein>
    <submittedName>
        <fullName evidence="5">MloA</fullName>
    </submittedName>
</protein>
<dbReference type="eggNOG" id="COG3177">
    <property type="taxonomic scope" value="Bacteria"/>
</dbReference>
<dbReference type="PANTHER" id="PTHR13504">
    <property type="entry name" value="FIDO DOMAIN-CONTAINING PROTEIN DDB_G0283145"/>
    <property type="match status" value="1"/>
</dbReference>
<feature type="binding site" evidence="3">
    <location>
        <begin position="205"/>
        <end position="212"/>
    </location>
    <ligand>
        <name>ATP</name>
        <dbReference type="ChEBI" id="CHEBI:30616"/>
    </ligand>
</feature>
<evidence type="ECO:0000313" key="6">
    <source>
        <dbReference type="Proteomes" id="UP000027982"/>
    </source>
</evidence>
<sequence>MAHRETFNRPDEPYNDLPALPPLGDLETKAILKAAIDAHVALAELRSAAKTLPDDGILVRAIALQEARISSEIEMVVTTNDELYRALSQQEEFTDPQTKEVLRYGDAIWLGYGHLRKGSAMDVPLLQRLASVILKFDLKIRESRGTRVGDPRTGRVVYTPPIGCERITAMLENLLEYWHTESTVDPLVRLCVIHYQFEAIHPFPDANGRVGRVLNILFLVSQGLLDKPILYLSRAIIEDKSGYYKGLRKVTEYGDWETWVLYMLENLSVTAIETRRRIEAIHHELEAAIDYAEASMRTGYSEELIRLVFSQPYTRISFLERAGIAKRQTASLYLQELERIGILQGEKRGREMYYLNRRLFEILGL</sequence>
<dbReference type="Gene3D" id="1.10.3290.10">
    <property type="entry name" value="Fido-like domain"/>
    <property type="match status" value="1"/>
</dbReference>
<keyword evidence="1" id="KW-0547">Nucleotide-binding</keyword>
<dbReference type="AlphaFoldDB" id="A0A068NVG6"/>
<proteinExistence type="predicted"/>
<gene>
    <name evidence="5" type="ORF">OP10G_3412</name>
</gene>
<dbReference type="SUPFAM" id="SSF140931">
    <property type="entry name" value="Fic-like"/>
    <property type="match status" value="1"/>
</dbReference>
<dbReference type="InterPro" id="IPR040198">
    <property type="entry name" value="Fido_containing"/>
</dbReference>
<dbReference type="InterPro" id="IPR025758">
    <property type="entry name" value="Fic/DOC_N"/>
</dbReference>
<organism evidence="5 6">
    <name type="scientific">Fimbriimonas ginsengisoli Gsoil 348</name>
    <dbReference type="NCBI Taxonomy" id="661478"/>
    <lineage>
        <taxon>Bacteria</taxon>
        <taxon>Bacillati</taxon>
        <taxon>Armatimonadota</taxon>
        <taxon>Fimbriimonadia</taxon>
        <taxon>Fimbriimonadales</taxon>
        <taxon>Fimbriimonadaceae</taxon>
        <taxon>Fimbriimonas</taxon>
    </lineage>
</organism>
<dbReference type="Pfam" id="PF21248">
    <property type="entry name" value="SoFic-like_C"/>
    <property type="match status" value="1"/>
</dbReference>
<evidence type="ECO:0000259" key="4">
    <source>
        <dbReference type="PROSITE" id="PS51459"/>
    </source>
</evidence>
<name>A0A068NVG6_FIMGI</name>
<evidence type="ECO:0000256" key="2">
    <source>
        <dbReference type="PIRSR" id="PIRSR640198-1"/>
    </source>
</evidence>
<dbReference type="EMBL" id="CP007139">
    <property type="protein sequence ID" value="AIE86780.1"/>
    <property type="molecule type" value="Genomic_DNA"/>
</dbReference>
<keyword evidence="6" id="KW-1185">Reference proteome</keyword>
<feature type="binding site" evidence="1">
    <location>
        <position position="74"/>
    </location>
    <ligand>
        <name>ATP</name>
        <dbReference type="ChEBI" id="CHEBI:30616"/>
    </ligand>
</feature>
<evidence type="ECO:0000313" key="5">
    <source>
        <dbReference type="EMBL" id="AIE86780.1"/>
    </source>
</evidence>
<dbReference type="HOGENOM" id="CLU_047250_1_1_0"/>
<feature type="active site" evidence="2">
    <location>
        <position position="201"/>
    </location>
</feature>
<dbReference type="OrthoDB" id="9807853at2"/>
<dbReference type="InterPro" id="IPR048770">
    <property type="entry name" value="SoFic-like_C"/>
</dbReference>
<dbReference type="PIRSF" id="PIRSF038925">
    <property type="entry name" value="AMP-prot_trans"/>
    <property type="match status" value="1"/>
</dbReference>
<dbReference type="KEGG" id="fgi:OP10G_3412"/>
<dbReference type="InterPro" id="IPR026287">
    <property type="entry name" value="SoFic-like"/>
</dbReference>
<reference evidence="5 6" key="1">
    <citation type="journal article" date="2014" name="PLoS ONE">
        <title>The first complete genome sequence of the class fimbriimonadia in the phylum armatimonadetes.</title>
        <authorList>
            <person name="Hu Z.Y."/>
            <person name="Wang Y.Z."/>
            <person name="Im W.T."/>
            <person name="Wang S.Y."/>
            <person name="Zhao G.P."/>
            <person name="Zheng H.J."/>
            <person name="Quan Z.X."/>
        </authorList>
    </citation>
    <scope>NUCLEOTIDE SEQUENCE [LARGE SCALE GENOMIC DNA]</scope>
    <source>
        <strain evidence="5">Gsoil 348</strain>
    </source>
</reference>
<dbReference type="RefSeq" id="WP_025229284.1">
    <property type="nucleotide sequence ID" value="NZ_CP007139.1"/>
</dbReference>
<feature type="binding site" evidence="3">
    <location>
        <begin position="243"/>
        <end position="244"/>
    </location>
    <ligand>
        <name>ATP</name>
        <dbReference type="ChEBI" id="CHEBI:30616"/>
    </ligand>
</feature>
<evidence type="ECO:0000256" key="1">
    <source>
        <dbReference type="PIRSR" id="PIRSR038925-1"/>
    </source>
</evidence>
<dbReference type="InterPro" id="IPR003812">
    <property type="entry name" value="Fido"/>
</dbReference>
<feature type="binding site" evidence="1">
    <location>
        <position position="243"/>
    </location>
    <ligand>
        <name>ATP</name>
        <dbReference type="ChEBI" id="CHEBI:30616"/>
    </ligand>
</feature>
<dbReference type="Pfam" id="PF13784">
    <property type="entry name" value="Fic_N"/>
    <property type="match status" value="1"/>
</dbReference>
<dbReference type="InterPro" id="IPR036597">
    <property type="entry name" value="Fido-like_dom_sf"/>
</dbReference>
<feature type="domain" description="Fido" evidence="4">
    <location>
        <begin position="121"/>
        <end position="265"/>
    </location>
</feature>
<evidence type="ECO:0000256" key="3">
    <source>
        <dbReference type="PIRSR" id="PIRSR640198-2"/>
    </source>
</evidence>
<dbReference type="GO" id="GO:0005524">
    <property type="term" value="F:ATP binding"/>
    <property type="evidence" value="ECO:0007669"/>
    <property type="project" value="UniProtKB-KW"/>
</dbReference>